<dbReference type="PeptideAtlas" id="Q20519"/>
<evidence type="ECO:0000259" key="1">
    <source>
        <dbReference type="Pfam" id="PF00462"/>
    </source>
</evidence>
<dbReference type="WormBase" id="F47B8.3">
    <property type="protein sequence ID" value="CE10636"/>
    <property type="gene ID" value="WBGene00009804"/>
</dbReference>
<dbReference type="GeneID" id="185896"/>
<dbReference type="InterPro" id="IPR002109">
    <property type="entry name" value="Glutaredoxin"/>
</dbReference>
<dbReference type="Pfam" id="PF00462">
    <property type="entry name" value="Glutaredoxin"/>
    <property type="match status" value="1"/>
</dbReference>
<dbReference type="SUPFAM" id="SSF52833">
    <property type="entry name" value="Thioredoxin-like"/>
    <property type="match status" value="1"/>
</dbReference>
<evidence type="ECO:0007829" key="5">
    <source>
        <dbReference type="PeptideAtlas" id="Q20519"/>
    </source>
</evidence>
<dbReference type="eggNOG" id="KOG0911">
    <property type="taxonomic scope" value="Eukaryota"/>
</dbReference>
<dbReference type="SMR" id="Q20519"/>
<dbReference type="FunCoup" id="Q20519">
    <property type="interactions" value="6"/>
</dbReference>
<proteinExistence type="evidence at protein level"/>
<dbReference type="PIR" id="T22343">
    <property type="entry name" value="T22343"/>
</dbReference>
<dbReference type="HOGENOM" id="CLU_1095093_0_0_1"/>
<name>Q20519_CAEEL</name>
<dbReference type="GO" id="GO:0000159">
    <property type="term" value="C:protein phosphatase type 2A complex"/>
    <property type="evidence" value="ECO:0000303"/>
    <property type="project" value="ComplexPortal"/>
</dbReference>
<gene>
    <name evidence="2" type="ORF">CELE_F47B8.3</name>
    <name evidence="2 4" type="ORF">F47B8.3</name>
</gene>
<dbReference type="AlphaFoldDB" id="Q20519"/>
<dbReference type="EMBL" id="BX284605">
    <property type="protein sequence ID" value="CAB01194.1"/>
    <property type="molecule type" value="Genomic_DNA"/>
</dbReference>
<dbReference type="RefSeq" id="NP_506549.1">
    <property type="nucleotide sequence ID" value="NM_074148.1"/>
</dbReference>
<evidence type="ECO:0000313" key="3">
    <source>
        <dbReference type="Proteomes" id="UP000001940"/>
    </source>
</evidence>
<organism evidence="2 3">
    <name type="scientific">Caenorhabditis elegans</name>
    <dbReference type="NCBI Taxonomy" id="6239"/>
    <lineage>
        <taxon>Eukaryota</taxon>
        <taxon>Metazoa</taxon>
        <taxon>Ecdysozoa</taxon>
        <taxon>Nematoda</taxon>
        <taxon>Chromadorea</taxon>
        <taxon>Rhabditida</taxon>
        <taxon>Rhabditina</taxon>
        <taxon>Rhabditomorpha</taxon>
        <taxon>Rhabditoidea</taxon>
        <taxon>Rhabditidae</taxon>
        <taxon>Peloderinae</taxon>
        <taxon>Caenorhabditis</taxon>
    </lineage>
</organism>
<dbReference type="AGR" id="WB:WBGene00009804"/>
<keyword evidence="5" id="KW-1267">Proteomics identification</keyword>
<dbReference type="ComplexPortal" id="CPX-1375">
    <property type="entry name" value="PP2A-F47B8.3 phosphatase complex"/>
</dbReference>
<dbReference type="STRING" id="6239.F47B8.3.1"/>
<dbReference type="OMA" id="MGSYFAK"/>
<protein>
    <submittedName>
        <fullName evidence="2">Glutaredoxin domain-containing protein</fullName>
    </submittedName>
</protein>
<dbReference type="PaxDb" id="6239-F47B8.3"/>
<dbReference type="Proteomes" id="UP000001940">
    <property type="component" value="Chromosome V"/>
</dbReference>
<evidence type="ECO:0000313" key="4">
    <source>
        <dbReference type="WormBase" id="F47B8.3"/>
    </source>
</evidence>
<dbReference type="Bgee" id="WBGene00009804">
    <property type="expression patterns" value="Expressed in pharyngeal muscle cell (C elegans) and 3 other cell types or tissues"/>
</dbReference>
<accession>Q20519</accession>
<dbReference type="OrthoDB" id="5801693at2759"/>
<reference evidence="2 3" key="1">
    <citation type="journal article" date="1998" name="Science">
        <title>Genome sequence of the nematode C. elegans: a platform for investigating biology.</title>
        <authorList>
            <consortium name="The C. elegans sequencing consortium"/>
            <person name="Sulson J.E."/>
            <person name="Waterston R."/>
        </authorList>
    </citation>
    <scope>NUCLEOTIDE SEQUENCE [LARGE SCALE GENOMIC DNA]</scope>
    <source>
        <strain evidence="2 3">Bristol N2</strain>
    </source>
</reference>
<dbReference type="IntAct" id="Q20519">
    <property type="interactions" value="4"/>
</dbReference>
<keyword evidence="3" id="KW-1185">Reference proteome</keyword>
<dbReference type="CTD" id="185896"/>
<dbReference type="Gene3D" id="3.40.30.10">
    <property type="entry name" value="Glutaredoxin"/>
    <property type="match status" value="1"/>
</dbReference>
<dbReference type="InterPro" id="IPR036249">
    <property type="entry name" value="Thioredoxin-like_sf"/>
</dbReference>
<dbReference type="KEGG" id="cel:CELE_F47B8.3"/>
<evidence type="ECO:0000313" key="2">
    <source>
        <dbReference type="EMBL" id="CAB01194.1"/>
    </source>
</evidence>
<feature type="domain" description="Glutaredoxin" evidence="1">
    <location>
        <begin position="220"/>
        <end position="264"/>
    </location>
</feature>
<dbReference type="GO" id="GO:0005759">
    <property type="term" value="C:mitochondrial matrix"/>
    <property type="evidence" value="ECO:0000318"/>
    <property type="project" value="GO_Central"/>
</dbReference>
<sequence>MMRGVFGKSPEKLKPELESEAGEEDLGVKLTVLRDAMIQMRIQFLQFQSVFKFWDSNEDKFVNDLKALKIIVTVVQNRIEDLRNVASEYIELQNSQLAKRKLDKFDDILNLIVLEINELERDNFSIQKVEKLINKLNPFDVPTFETLEEDTANPEKLPVSRKATNFPDQLTKQTAQREEESEIRNDNSKMENGQAKIYKIFRKPVLLFVNYLEDEQTLSTIQSLSDNQIDYTIFDVSTDSEIRFISKALSDCETFPQLFVDGAFEPLSNLENLLPKLPKVYTMN</sequence>
<dbReference type="InParanoid" id="Q20519"/>
<dbReference type="UCSC" id="F47B8.3">
    <property type="organism name" value="c. elegans"/>
</dbReference>